<dbReference type="Gene3D" id="1.10.1740.10">
    <property type="match status" value="1"/>
</dbReference>
<keyword evidence="4" id="KW-0238">DNA-binding</keyword>
<evidence type="ECO:0000256" key="6">
    <source>
        <dbReference type="SAM" id="MobiDB-lite"/>
    </source>
</evidence>
<dbReference type="EMBL" id="QYRT01000037">
    <property type="protein sequence ID" value="TIH33103.1"/>
    <property type="molecule type" value="Genomic_DNA"/>
</dbReference>
<keyword evidence="7" id="KW-1133">Transmembrane helix</keyword>
<dbReference type="InterPro" id="IPR039425">
    <property type="entry name" value="RNA_pol_sigma-70-like"/>
</dbReference>
<dbReference type="PANTHER" id="PTHR43133">
    <property type="entry name" value="RNA POLYMERASE ECF-TYPE SIGMA FACTO"/>
    <property type="match status" value="1"/>
</dbReference>
<feature type="transmembrane region" description="Helical" evidence="7">
    <location>
        <begin position="245"/>
        <end position="265"/>
    </location>
</feature>
<comment type="caution">
    <text evidence="8">The sequence shown here is derived from an EMBL/GenBank/DDBJ whole genome shotgun (WGS) entry which is preliminary data.</text>
</comment>
<gene>
    <name evidence="8" type="ORF">D4765_15300</name>
</gene>
<keyword evidence="9" id="KW-1185">Reference proteome</keyword>
<keyword evidence="2" id="KW-0805">Transcription regulation</keyword>
<evidence type="ECO:0000256" key="5">
    <source>
        <dbReference type="ARBA" id="ARBA00023163"/>
    </source>
</evidence>
<dbReference type="InterPro" id="IPR014284">
    <property type="entry name" value="RNA_pol_sigma-70_dom"/>
</dbReference>
<evidence type="ECO:0000256" key="4">
    <source>
        <dbReference type="ARBA" id="ARBA00023125"/>
    </source>
</evidence>
<keyword evidence="7" id="KW-0812">Transmembrane</keyword>
<sequence>MTVKHAYDSEAIDQLHSDIDLVALTREGDTRAFAELWARHAGAGQAFARGFSSYDAEDLTIEAFSNILASVRAGAGPTAGFRPYLLSTIRNVARNWSRKADPITTDELDHLADPATEEAAELAALDSGITATAFRSLPTRWQEVLWYSEVEAMKPREIAPLLGMSANSVSALVIRAKAGLRAAWVQAHLKKSHDPACAAVAGFFASYSLGSLAKKNVDAVDRHLAVCERDCVIVLEEASHVSSMLVLVLLPLVTGVAGAGGYLAYTQAGAHAAVSASPVWTTGSVHAIPGGSRAHLASATVKTPVTRVGLVAGIAVVAAVVIIGASVTFALILGSSGRVKTAPDAGAPVAMPSPESSPLATAIPEPASTPAAPDAPVTPLPTDAPAQKTTPRISTYTVPVSNIDAPTAVPLTTPEVAPATTLPTPHRACAGSARR</sequence>
<comment type="similarity">
    <text evidence="1">Belongs to the sigma-70 factor family. ECF subfamily.</text>
</comment>
<dbReference type="PANTHER" id="PTHR43133:SF8">
    <property type="entry name" value="RNA POLYMERASE SIGMA FACTOR HI_1459-RELATED"/>
    <property type="match status" value="1"/>
</dbReference>
<evidence type="ECO:0000313" key="8">
    <source>
        <dbReference type="EMBL" id="TIH33103.1"/>
    </source>
</evidence>
<reference evidence="8 9" key="1">
    <citation type="journal article" date="2019" name="Microorganisms">
        <title>Systematic Affiliation and Genome Analysis of Subtercola vilae DB165(T) with Particular Emphasis on Cold Adaptation of an Isolate from a High-Altitude Cold Volcano Lake.</title>
        <authorList>
            <person name="Villalobos A.S."/>
            <person name="Wiese J."/>
            <person name="Imhoff J.F."/>
            <person name="Dorador C."/>
            <person name="Keller A."/>
            <person name="Hentschel U."/>
        </authorList>
    </citation>
    <scope>NUCLEOTIDE SEQUENCE [LARGE SCALE GENOMIC DNA]</scope>
    <source>
        <strain evidence="8 9">DB165</strain>
    </source>
</reference>
<keyword evidence="3" id="KW-0731">Sigma factor</keyword>
<evidence type="ECO:0000313" key="9">
    <source>
        <dbReference type="Proteomes" id="UP000306192"/>
    </source>
</evidence>
<evidence type="ECO:0000256" key="3">
    <source>
        <dbReference type="ARBA" id="ARBA00023082"/>
    </source>
</evidence>
<feature type="region of interest" description="Disordered" evidence="6">
    <location>
        <begin position="343"/>
        <end position="435"/>
    </location>
</feature>
<feature type="compositionally biased region" description="Polar residues" evidence="6">
    <location>
        <begin position="387"/>
        <end position="400"/>
    </location>
</feature>
<dbReference type="GO" id="GO:0003677">
    <property type="term" value="F:DNA binding"/>
    <property type="evidence" value="ECO:0007669"/>
    <property type="project" value="UniProtKB-KW"/>
</dbReference>
<accession>A0A4T2BN19</accession>
<dbReference type="GO" id="GO:0016987">
    <property type="term" value="F:sigma factor activity"/>
    <property type="evidence" value="ECO:0007669"/>
    <property type="project" value="UniProtKB-KW"/>
</dbReference>
<keyword evidence="7" id="KW-0472">Membrane</keyword>
<organism evidence="8 9">
    <name type="scientific">Subtercola vilae</name>
    <dbReference type="NCBI Taxonomy" id="2056433"/>
    <lineage>
        <taxon>Bacteria</taxon>
        <taxon>Bacillati</taxon>
        <taxon>Actinomycetota</taxon>
        <taxon>Actinomycetes</taxon>
        <taxon>Micrococcales</taxon>
        <taxon>Microbacteriaceae</taxon>
        <taxon>Subtercola</taxon>
    </lineage>
</organism>
<dbReference type="GO" id="GO:0006352">
    <property type="term" value="P:DNA-templated transcription initiation"/>
    <property type="evidence" value="ECO:0007669"/>
    <property type="project" value="InterPro"/>
</dbReference>
<protein>
    <submittedName>
        <fullName evidence="8">Sigma-70 family RNA polymerase sigma factor</fullName>
    </submittedName>
</protein>
<evidence type="ECO:0000256" key="7">
    <source>
        <dbReference type="SAM" id="Phobius"/>
    </source>
</evidence>
<dbReference type="SUPFAM" id="SSF88659">
    <property type="entry name" value="Sigma3 and sigma4 domains of RNA polymerase sigma factors"/>
    <property type="match status" value="1"/>
</dbReference>
<dbReference type="AlphaFoldDB" id="A0A4T2BN19"/>
<dbReference type="Gene3D" id="1.10.10.10">
    <property type="entry name" value="Winged helix-like DNA-binding domain superfamily/Winged helix DNA-binding domain"/>
    <property type="match status" value="1"/>
</dbReference>
<evidence type="ECO:0000256" key="2">
    <source>
        <dbReference type="ARBA" id="ARBA00023015"/>
    </source>
</evidence>
<dbReference type="SUPFAM" id="SSF88946">
    <property type="entry name" value="Sigma2 domain of RNA polymerase sigma factors"/>
    <property type="match status" value="1"/>
</dbReference>
<feature type="transmembrane region" description="Helical" evidence="7">
    <location>
        <begin position="310"/>
        <end position="333"/>
    </location>
</feature>
<dbReference type="NCBIfam" id="TIGR02937">
    <property type="entry name" value="sigma70-ECF"/>
    <property type="match status" value="1"/>
</dbReference>
<evidence type="ECO:0000256" key="1">
    <source>
        <dbReference type="ARBA" id="ARBA00010641"/>
    </source>
</evidence>
<proteinExistence type="inferred from homology"/>
<dbReference type="InterPro" id="IPR036388">
    <property type="entry name" value="WH-like_DNA-bd_sf"/>
</dbReference>
<keyword evidence="5" id="KW-0804">Transcription</keyword>
<dbReference type="Proteomes" id="UP000306192">
    <property type="component" value="Unassembled WGS sequence"/>
</dbReference>
<name>A0A4T2BN19_9MICO</name>
<dbReference type="InterPro" id="IPR013325">
    <property type="entry name" value="RNA_pol_sigma_r2"/>
</dbReference>
<dbReference type="InterPro" id="IPR013324">
    <property type="entry name" value="RNA_pol_sigma_r3/r4-like"/>
</dbReference>